<dbReference type="AlphaFoldDB" id="F5R878"/>
<dbReference type="EMBL" id="AFHG01000029">
    <property type="protein sequence ID" value="EGK73336.1"/>
    <property type="molecule type" value="Genomic_DNA"/>
</dbReference>
<feature type="compositionally biased region" description="Low complexity" evidence="3">
    <location>
        <begin position="600"/>
        <end position="625"/>
    </location>
</feature>
<dbReference type="PANTHER" id="PTHR33375">
    <property type="entry name" value="CHROMOSOME-PARTITIONING PROTEIN PARB-RELATED"/>
    <property type="match status" value="1"/>
</dbReference>
<dbReference type="SUPFAM" id="SSF110849">
    <property type="entry name" value="ParB/Sulfiredoxin"/>
    <property type="match status" value="1"/>
</dbReference>
<gene>
    <name evidence="5" type="ORF">METUNv1_00514</name>
</gene>
<dbReference type="GO" id="GO:0003677">
    <property type="term" value="F:DNA binding"/>
    <property type="evidence" value="ECO:0007669"/>
    <property type="project" value="InterPro"/>
</dbReference>
<dbReference type="Pfam" id="PF02195">
    <property type="entry name" value="ParB_N"/>
    <property type="match status" value="1"/>
</dbReference>
<evidence type="ECO:0000256" key="3">
    <source>
        <dbReference type="SAM" id="MobiDB-lite"/>
    </source>
</evidence>
<dbReference type="InterPro" id="IPR036086">
    <property type="entry name" value="ParB/Sulfiredoxin_sf"/>
</dbReference>
<dbReference type="GO" id="GO:0007059">
    <property type="term" value="P:chromosome segregation"/>
    <property type="evidence" value="ECO:0007669"/>
    <property type="project" value="UniProtKB-KW"/>
</dbReference>
<dbReference type="InterPro" id="IPR050336">
    <property type="entry name" value="Chromosome_partition/occlusion"/>
</dbReference>
<dbReference type="Gene3D" id="3.90.1530.30">
    <property type="match status" value="1"/>
</dbReference>
<dbReference type="RefSeq" id="WP_008058518.1">
    <property type="nucleotide sequence ID" value="NZ_AFHG01000029.1"/>
</dbReference>
<keyword evidence="2" id="KW-0159">Chromosome partition</keyword>
<evidence type="ECO:0000313" key="6">
    <source>
        <dbReference type="Proteomes" id="UP000005019"/>
    </source>
</evidence>
<feature type="region of interest" description="Disordered" evidence="3">
    <location>
        <begin position="535"/>
        <end position="657"/>
    </location>
</feature>
<dbReference type="Gene3D" id="1.10.10.2830">
    <property type="match status" value="1"/>
</dbReference>
<name>F5R878_METUF</name>
<dbReference type="CDD" id="cd16393">
    <property type="entry name" value="SPO0J_N"/>
    <property type="match status" value="1"/>
</dbReference>
<dbReference type="SMART" id="SM00470">
    <property type="entry name" value="ParB"/>
    <property type="match status" value="1"/>
</dbReference>
<evidence type="ECO:0000256" key="1">
    <source>
        <dbReference type="ARBA" id="ARBA00006295"/>
    </source>
</evidence>
<comment type="caution">
    <text evidence="5">The sequence shown here is derived from an EMBL/GenBank/DDBJ whole genome shotgun (WGS) entry which is preliminary data.</text>
</comment>
<dbReference type="Proteomes" id="UP000005019">
    <property type="component" value="Unassembled WGS sequence"/>
</dbReference>
<dbReference type="NCBIfam" id="TIGR00180">
    <property type="entry name" value="parB_part"/>
    <property type="match status" value="1"/>
</dbReference>
<dbReference type="OrthoDB" id="9796891at2"/>
<keyword evidence="6" id="KW-1185">Reference proteome</keyword>
<reference evidence="5 6" key="1">
    <citation type="journal article" date="2011" name="J. Bacteriol.">
        <title>Genome sequence of Methyloversatilis universalis FAM5T, a methylotrophic representative of the order Rhodocyclales.</title>
        <authorList>
            <person name="Kittichotirat W."/>
            <person name="Good N.M."/>
            <person name="Hall R."/>
            <person name="Bringel F."/>
            <person name="Lajus A."/>
            <person name="Medigue C."/>
            <person name="Smalley N.E."/>
            <person name="Beck D."/>
            <person name="Bumgarner R."/>
            <person name="Vuilleumier S."/>
            <person name="Kalyuzhnaya M.G."/>
        </authorList>
    </citation>
    <scope>NUCLEOTIDE SEQUENCE [LARGE SCALE GENOMIC DNA]</scope>
    <source>
        <strain evidence="6">ATCC BAA-1314 / JCM 13912 / FAM5</strain>
    </source>
</reference>
<protein>
    <submittedName>
        <fullName evidence="5">ParB family protein</fullName>
    </submittedName>
</protein>
<dbReference type="SUPFAM" id="SSF109709">
    <property type="entry name" value="KorB DNA-binding domain-like"/>
    <property type="match status" value="1"/>
</dbReference>
<evidence type="ECO:0000313" key="5">
    <source>
        <dbReference type="EMBL" id="EGK73336.1"/>
    </source>
</evidence>
<comment type="similarity">
    <text evidence="1">Belongs to the ParB family.</text>
</comment>
<evidence type="ECO:0000259" key="4">
    <source>
        <dbReference type="SMART" id="SM00470"/>
    </source>
</evidence>
<dbReference type="GO" id="GO:0005694">
    <property type="term" value="C:chromosome"/>
    <property type="evidence" value="ECO:0007669"/>
    <property type="project" value="TreeGrafter"/>
</dbReference>
<dbReference type="InterPro" id="IPR004437">
    <property type="entry name" value="ParB/RepB/Spo0J"/>
</dbReference>
<sequence length="679" mass="74357">MITDLSRPLDYDTKSPEYRACITQALGVRTLHASPTNPRKHFDEAALAELAENVRQHGVMQPILVRPWPANQPISADFTGGFPLYEVVAGERRYRAALRAGLDLIPGLVRHLTDREVLELQIIENLQRRDLTEFEEADGYRLMMKDHGYTADELAARINKSKAYIYARLKLCDLDFRARKIIDEAGLSASIALLIARIPVSPLQKQAAEEITRRNMSHRQAQQHIHEQYMLDLRKAPFDRKDASLTDAGSCTDCPKRTGNLADLFTDVASADVCTDPHCYRDKKVANMRATQRKLEEKGKTVVTGDDAKKILPSDYHDRPTDGYVRLDQQDWRARDEDGKAPTYGQLAKQAGIEPIHVVHQATQTVVAVVKEADLKKALKQTGDNSLSKADDAARAEERKRKEAAEFRQRLYAEVRQEIVAHLGAGNPLDSWHLRTIARQTYWGAGFEACHRITQNWIPREEIGDGHERHRALGERIASMSDADLMLLMIDCCVGGHLHVAGYSTGYAETPPVLAELAVRWGVDADALKKDLKAAAREKSKGTKAGTARKVAGRTAEKAPDPEPAARANEPKPAPKRKAKATAPEGGGEAGSMMTEWPFPAAGADPNPAAPAAAGQPNEQAAGAAKKPRGKTKAAAGQARQEEGNTPATDDAGEGAIERCTRTIDMLSGQAACEEGAAA</sequence>
<feature type="domain" description="ParB-like N-terminal" evidence="4">
    <location>
        <begin position="24"/>
        <end position="126"/>
    </location>
</feature>
<evidence type="ECO:0000256" key="2">
    <source>
        <dbReference type="ARBA" id="ARBA00022829"/>
    </source>
</evidence>
<dbReference type="STRING" id="1000565.METUNv1_00514"/>
<proteinExistence type="inferred from homology"/>
<dbReference type="eggNOG" id="COG1475">
    <property type="taxonomic scope" value="Bacteria"/>
</dbReference>
<dbReference type="InterPro" id="IPR003115">
    <property type="entry name" value="ParB_N"/>
</dbReference>
<organism evidence="5 6">
    <name type="scientific">Methyloversatilis universalis (strain ATCC BAA-1314 / DSM 25237 / JCM 13912 / CCUG 52030 / FAM5)</name>
    <dbReference type="NCBI Taxonomy" id="1000565"/>
    <lineage>
        <taxon>Bacteria</taxon>
        <taxon>Pseudomonadati</taxon>
        <taxon>Pseudomonadota</taxon>
        <taxon>Betaproteobacteria</taxon>
        <taxon>Nitrosomonadales</taxon>
        <taxon>Sterolibacteriaceae</taxon>
        <taxon>Methyloversatilis</taxon>
    </lineage>
</organism>
<dbReference type="Pfam" id="PF17762">
    <property type="entry name" value="HTH_ParB"/>
    <property type="match status" value="1"/>
</dbReference>
<accession>F5R878</accession>
<dbReference type="PANTHER" id="PTHR33375:SF1">
    <property type="entry name" value="CHROMOSOME-PARTITIONING PROTEIN PARB-RELATED"/>
    <property type="match status" value="1"/>
</dbReference>
<dbReference type="InterPro" id="IPR041468">
    <property type="entry name" value="HTH_ParB/Spo0J"/>
</dbReference>